<dbReference type="EMBL" id="JAVLET010000013">
    <property type="protein sequence ID" value="KAL0466281.1"/>
    <property type="molecule type" value="Genomic_DNA"/>
</dbReference>
<protein>
    <submittedName>
        <fullName evidence="2">Uncharacterized protein</fullName>
    </submittedName>
</protein>
<evidence type="ECO:0000313" key="2">
    <source>
        <dbReference type="EMBL" id="KAL0466281.1"/>
    </source>
</evidence>
<proteinExistence type="predicted"/>
<evidence type="ECO:0000256" key="1">
    <source>
        <dbReference type="SAM" id="MobiDB-lite"/>
    </source>
</evidence>
<name>A0ABR3D3L8_NEUIN</name>
<accession>A0ABR3D3L8</accession>
<dbReference type="Proteomes" id="UP001451303">
    <property type="component" value="Unassembled WGS sequence"/>
</dbReference>
<gene>
    <name evidence="2" type="ORF">QR685DRAFT_575435</name>
</gene>
<organism evidence="2 3">
    <name type="scientific">Neurospora intermedia</name>
    <dbReference type="NCBI Taxonomy" id="5142"/>
    <lineage>
        <taxon>Eukaryota</taxon>
        <taxon>Fungi</taxon>
        <taxon>Dikarya</taxon>
        <taxon>Ascomycota</taxon>
        <taxon>Pezizomycotina</taxon>
        <taxon>Sordariomycetes</taxon>
        <taxon>Sordariomycetidae</taxon>
        <taxon>Sordariales</taxon>
        <taxon>Sordariaceae</taxon>
        <taxon>Neurospora</taxon>
    </lineage>
</organism>
<keyword evidence="3" id="KW-1185">Reference proteome</keyword>
<comment type="caution">
    <text evidence="2">The sequence shown here is derived from an EMBL/GenBank/DDBJ whole genome shotgun (WGS) entry which is preliminary data.</text>
</comment>
<reference evidence="2 3" key="1">
    <citation type="submission" date="2023-09" db="EMBL/GenBank/DDBJ databases">
        <title>Multi-omics analysis of a traditional fermented food reveals byproduct-associated fungal strains for waste-to-food upcycling.</title>
        <authorList>
            <consortium name="Lawrence Berkeley National Laboratory"/>
            <person name="Rekdal V.M."/>
            <person name="Villalobos-Escobedo J.M."/>
            <person name="Rodriguez-Valeron N."/>
            <person name="Garcia M.O."/>
            <person name="Vasquez D.P."/>
            <person name="Damayanti I."/>
            <person name="Sorensen P.M."/>
            <person name="Baidoo E.E."/>
            <person name="De Carvalho A.C."/>
            <person name="Riley R."/>
            <person name="Lipzen A."/>
            <person name="He G."/>
            <person name="Yan M."/>
            <person name="Haridas S."/>
            <person name="Daum C."/>
            <person name="Yoshinaga Y."/>
            <person name="Ng V."/>
            <person name="Grigoriev I.V."/>
            <person name="Munk R."/>
            <person name="Nuraida L."/>
            <person name="Wijaya C.H."/>
            <person name="Morales P.-C."/>
            <person name="Keasling J.D."/>
        </authorList>
    </citation>
    <scope>NUCLEOTIDE SEQUENCE [LARGE SCALE GENOMIC DNA]</scope>
    <source>
        <strain evidence="2 3">FGSC 2613</strain>
    </source>
</reference>
<sequence>MTAPRDGARVSQFNYMPLRFCIVLRLLPAKSAICFANFTSRHESNSPALCLPTSLDILRPLLFFNHFFRDLSLIFSWLADVENRPSFRQHKIAPASPTAQRARLNEPPTSPRSKLGADNILLRSHTVHLPEEPASRIIAKFSETTRASTASRLCALSQLLLLFLPDLHSRSSTMSSSQSVIMPPTMVAENLEDIMYAANQHQRKVYWSILGT</sequence>
<evidence type="ECO:0000313" key="3">
    <source>
        <dbReference type="Proteomes" id="UP001451303"/>
    </source>
</evidence>
<feature type="region of interest" description="Disordered" evidence="1">
    <location>
        <begin position="89"/>
        <end position="115"/>
    </location>
</feature>